<name>A0A438M3U3_9ACTN</name>
<protein>
    <submittedName>
        <fullName evidence="2">Uncharacterized protein</fullName>
    </submittedName>
</protein>
<organism evidence="2 3">
    <name type="scientific">Nonomuraea polychroma</name>
    <dbReference type="NCBI Taxonomy" id="46176"/>
    <lineage>
        <taxon>Bacteria</taxon>
        <taxon>Bacillati</taxon>
        <taxon>Actinomycetota</taxon>
        <taxon>Actinomycetes</taxon>
        <taxon>Streptosporangiales</taxon>
        <taxon>Streptosporangiaceae</taxon>
        <taxon>Nonomuraea</taxon>
    </lineage>
</organism>
<reference evidence="2 3" key="1">
    <citation type="submission" date="2019-01" db="EMBL/GenBank/DDBJ databases">
        <title>Sequencing the genomes of 1000 actinobacteria strains.</title>
        <authorList>
            <person name="Klenk H.-P."/>
        </authorList>
    </citation>
    <scope>NUCLEOTIDE SEQUENCE [LARGE SCALE GENOMIC DNA]</scope>
    <source>
        <strain evidence="2 3">DSM 43925</strain>
    </source>
</reference>
<evidence type="ECO:0000313" key="2">
    <source>
        <dbReference type="EMBL" id="RVX40311.1"/>
    </source>
</evidence>
<dbReference type="AlphaFoldDB" id="A0A438M3U3"/>
<dbReference type="RefSeq" id="WP_277750709.1">
    <property type="nucleotide sequence ID" value="NZ_SAUN01000001.1"/>
</dbReference>
<dbReference type="Proteomes" id="UP000284824">
    <property type="component" value="Unassembled WGS sequence"/>
</dbReference>
<accession>A0A438M3U3</accession>
<dbReference type="EMBL" id="SAUN01000001">
    <property type="protein sequence ID" value="RVX40311.1"/>
    <property type="molecule type" value="Genomic_DNA"/>
</dbReference>
<sequence length="44" mass="4473">MPALPDSVEPAPDERPDTEPVNPSPLVTLGSDAAPVCTDGVCVL</sequence>
<evidence type="ECO:0000256" key="1">
    <source>
        <dbReference type="SAM" id="MobiDB-lite"/>
    </source>
</evidence>
<feature type="region of interest" description="Disordered" evidence="1">
    <location>
        <begin position="1"/>
        <end position="27"/>
    </location>
</feature>
<keyword evidence="3" id="KW-1185">Reference proteome</keyword>
<proteinExistence type="predicted"/>
<gene>
    <name evidence="2" type="ORF">EDD27_2716</name>
</gene>
<evidence type="ECO:0000313" key="3">
    <source>
        <dbReference type="Proteomes" id="UP000284824"/>
    </source>
</evidence>
<comment type="caution">
    <text evidence="2">The sequence shown here is derived from an EMBL/GenBank/DDBJ whole genome shotgun (WGS) entry which is preliminary data.</text>
</comment>